<dbReference type="Proteomes" id="UP000324058">
    <property type="component" value="Unassembled WGS sequence"/>
</dbReference>
<evidence type="ECO:0000313" key="2">
    <source>
        <dbReference type="Proteomes" id="UP000324058"/>
    </source>
</evidence>
<dbReference type="RefSeq" id="WP_011106801.1">
    <property type="nucleotide sequence ID" value="NZ_AP014596.1"/>
</dbReference>
<dbReference type="EMBL" id="SJLL01000001">
    <property type="protein sequence ID" value="TYL01039.1"/>
    <property type="molecule type" value="Genomic_DNA"/>
</dbReference>
<dbReference type="OrthoDB" id="9792792at2"/>
<sequence>MRTHENNLSTTCNICHTVRYSNFPRIKKIKITHDLIDSFNQAFKTKDINKIRRILIPQMPKLKYLNPDYPIDALSYDKSDYEFNEAVKIIYSQLFTIQDYLLFYKWQIINPITPLKDIFLIPSKILSFLGINLNRLFATIVSLLAWIIINYDKLKSVIGALKPIIQKFF</sequence>
<reference evidence="1 2" key="1">
    <citation type="submission" date="2019-02" db="EMBL/GenBank/DDBJ databases">
        <title>Novel genomic isolates of S. pyogenes and S. dysgalactiae subsp. equisimilis associated to necrotising fasciitis (NSTI).</title>
        <authorList>
            <person name="Barrantes I."/>
        </authorList>
    </citation>
    <scope>NUCLEOTIDE SEQUENCE [LARGE SCALE GENOMIC DNA]</scope>
    <source>
        <strain evidence="1 2">SPY2028</strain>
    </source>
</reference>
<protein>
    <submittedName>
        <fullName evidence="1">Uncharacterized protein</fullName>
    </submittedName>
</protein>
<name>A0A5S4TT69_STRPY</name>
<evidence type="ECO:0000313" key="1">
    <source>
        <dbReference type="EMBL" id="TYL01039.1"/>
    </source>
</evidence>
<dbReference type="AlphaFoldDB" id="A0A5S4TT69"/>
<gene>
    <name evidence="1" type="ORF">E0F66_00200</name>
</gene>
<comment type="caution">
    <text evidence="1">The sequence shown here is derived from an EMBL/GenBank/DDBJ whole genome shotgun (WGS) entry which is preliminary data.</text>
</comment>
<accession>A0A5S4TT69</accession>
<proteinExistence type="predicted"/>
<organism evidence="1 2">
    <name type="scientific">Streptococcus pyogenes</name>
    <dbReference type="NCBI Taxonomy" id="1314"/>
    <lineage>
        <taxon>Bacteria</taxon>
        <taxon>Bacillati</taxon>
        <taxon>Bacillota</taxon>
        <taxon>Bacilli</taxon>
        <taxon>Lactobacillales</taxon>
        <taxon>Streptococcaceae</taxon>
        <taxon>Streptococcus</taxon>
    </lineage>
</organism>